<feature type="transmembrane region" description="Helical" evidence="11">
    <location>
        <begin position="1421"/>
        <end position="1443"/>
    </location>
</feature>
<evidence type="ECO:0000256" key="9">
    <source>
        <dbReference type="ARBA" id="ARBA00047777"/>
    </source>
</evidence>
<dbReference type="GO" id="GO:0006075">
    <property type="term" value="P:(1-&gt;3)-beta-D-glucan biosynthetic process"/>
    <property type="evidence" value="ECO:0007669"/>
    <property type="project" value="InterPro"/>
</dbReference>
<feature type="transmembrane region" description="Helical" evidence="11">
    <location>
        <begin position="1656"/>
        <end position="1678"/>
    </location>
</feature>
<dbReference type="Pfam" id="PF02364">
    <property type="entry name" value="Glucan_synthase"/>
    <property type="match status" value="1"/>
</dbReference>
<feature type="transmembrane region" description="Helical" evidence="11">
    <location>
        <begin position="492"/>
        <end position="514"/>
    </location>
</feature>
<comment type="subcellular location">
    <subcellularLocation>
        <location evidence="1">Membrane</location>
        <topology evidence="1">Multi-pass membrane protein</topology>
    </subcellularLocation>
</comment>
<keyword evidence="14" id="KW-1185">Reference proteome</keyword>
<dbReference type="EMBL" id="JAEPRD010000015">
    <property type="protein sequence ID" value="KAG2209449.1"/>
    <property type="molecule type" value="Genomic_DNA"/>
</dbReference>
<feature type="transmembrane region" description="Helical" evidence="11">
    <location>
        <begin position="433"/>
        <end position="456"/>
    </location>
</feature>
<evidence type="ECO:0000256" key="7">
    <source>
        <dbReference type="ARBA" id="ARBA00022989"/>
    </source>
</evidence>
<gene>
    <name evidence="13" type="ORF">INT47_008292</name>
</gene>
<dbReference type="Proteomes" id="UP000603453">
    <property type="component" value="Unassembled WGS sequence"/>
</dbReference>
<evidence type="ECO:0000256" key="8">
    <source>
        <dbReference type="ARBA" id="ARBA00023136"/>
    </source>
</evidence>
<comment type="similarity">
    <text evidence="2">Belongs to the glycosyltransferase 48 family.</text>
</comment>
<evidence type="ECO:0000256" key="1">
    <source>
        <dbReference type="ARBA" id="ARBA00004141"/>
    </source>
</evidence>
<dbReference type="PANTHER" id="PTHR12741:SF48">
    <property type="entry name" value="1,3-BETA-GLUCAN SYNTHASE COMPONENT FKS1-RELATED"/>
    <property type="match status" value="1"/>
</dbReference>
<dbReference type="EC" id="2.4.1.34" evidence="3"/>
<evidence type="ECO:0000313" key="14">
    <source>
        <dbReference type="Proteomes" id="UP000603453"/>
    </source>
</evidence>
<proteinExistence type="inferred from homology"/>
<dbReference type="GO" id="GO:0000148">
    <property type="term" value="C:1,3-beta-D-glucan synthase complex"/>
    <property type="evidence" value="ECO:0007669"/>
    <property type="project" value="InterPro"/>
</dbReference>
<name>A0A8H7REF2_9FUNG</name>
<evidence type="ECO:0000313" key="13">
    <source>
        <dbReference type="EMBL" id="KAG2209449.1"/>
    </source>
</evidence>
<feature type="transmembrane region" description="Helical" evidence="11">
    <location>
        <begin position="1505"/>
        <end position="1526"/>
    </location>
</feature>
<dbReference type="GO" id="GO:0005886">
    <property type="term" value="C:plasma membrane"/>
    <property type="evidence" value="ECO:0007669"/>
    <property type="project" value="TreeGrafter"/>
</dbReference>
<feature type="transmembrane region" description="Helical" evidence="11">
    <location>
        <begin position="1472"/>
        <end position="1493"/>
    </location>
</feature>
<evidence type="ECO:0000256" key="11">
    <source>
        <dbReference type="SAM" id="Phobius"/>
    </source>
</evidence>
<feature type="transmembrane region" description="Helical" evidence="11">
    <location>
        <begin position="1606"/>
        <end position="1635"/>
    </location>
</feature>
<feature type="domain" description="1,3-beta-glucan synthase component FKS1-like" evidence="12">
    <location>
        <begin position="176"/>
        <end position="283"/>
    </location>
</feature>
<feature type="transmembrane region" description="Helical" evidence="11">
    <location>
        <begin position="535"/>
        <end position="558"/>
    </location>
</feature>
<keyword evidence="4" id="KW-0328">Glycosyltransferase</keyword>
<feature type="transmembrane region" description="Helical" evidence="11">
    <location>
        <begin position="408"/>
        <end position="426"/>
    </location>
</feature>
<organism evidence="13 14">
    <name type="scientific">Mucor saturninus</name>
    <dbReference type="NCBI Taxonomy" id="64648"/>
    <lineage>
        <taxon>Eukaryota</taxon>
        <taxon>Fungi</taxon>
        <taxon>Fungi incertae sedis</taxon>
        <taxon>Mucoromycota</taxon>
        <taxon>Mucoromycotina</taxon>
        <taxon>Mucoromycetes</taxon>
        <taxon>Mucorales</taxon>
        <taxon>Mucorineae</taxon>
        <taxon>Mucoraceae</taxon>
        <taxon>Mucor</taxon>
    </lineage>
</organism>
<evidence type="ECO:0000259" key="12">
    <source>
        <dbReference type="SMART" id="SM01205"/>
    </source>
</evidence>
<dbReference type="InterPro" id="IPR026899">
    <property type="entry name" value="FKS1-like_dom1"/>
</dbReference>
<feature type="transmembrane region" description="Helical" evidence="11">
    <location>
        <begin position="1214"/>
        <end position="1235"/>
    </location>
</feature>
<dbReference type="GO" id="GO:0003843">
    <property type="term" value="F:1,3-beta-D-glucan synthase activity"/>
    <property type="evidence" value="ECO:0007669"/>
    <property type="project" value="UniProtKB-EC"/>
</dbReference>
<keyword evidence="7 11" id="KW-1133">Transmembrane helix</keyword>
<reference evidence="13" key="1">
    <citation type="submission" date="2020-12" db="EMBL/GenBank/DDBJ databases">
        <title>Metabolic potential, ecology and presence of endohyphal bacteria is reflected in genomic diversity of Mucoromycotina.</title>
        <authorList>
            <person name="Muszewska A."/>
            <person name="Okrasinska A."/>
            <person name="Steczkiewicz K."/>
            <person name="Drgas O."/>
            <person name="Orlowska M."/>
            <person name="Perlinska-Lenart U."/>
            <person name="Aleksandrzak-Piekarczyk T."/>
            <person name="Szatraj K."/>
            <person name="Zielenkiewicz U."/>
            <person name="Pilsyk S."/>
            <person name="Malc E."/>
            <person name="Mieczkowski P."/>
            <person name="Kruszewska J.S."/>
            <person name="Biernat P."/>
            <person name="Pawlowska J."/>
        </authorList>
    </citation>
    <scope>NUCLEOTIDE SEQUENCE</scope>
    <source>
        <strain evidence="13">WA0000017839</strain>
    </source>
</reference>
<comment type="catalytic activity">
    <reaction evidence="9">
        <text>[(1-&gt;3)-beta-D-glucosyl](n) + UDP-alpha-D-glucose = [(1-&gt;3)-beta-D-glucosyl](n+1) + UDP + H(+)</text>
        <dbReference type="Rhea" id="RHEA:21476"/>
        <dbReference type="Rhea" id="RHEA-COMP:11146"/>
        <dbReference type="Rhea" id="RHEA-COMP:14303"/>
        <dbReference type="ChEBI" id="CHEBI:15378"/>
        <dbReference type="ChEBI" id="CHEBI:37671"/>
        <dbReference type="ChEBI" id="CHEBI:58223"/>
        <dbReference type="ChEBI" id="CHEBI:58885"/>
        <dbReference type="EC" id="2.4.1.34"/>
    </reaction>
</comment>
<protein>
    <recommendedName>
        <fullName evidence="3">1,3-beta-glucan synthase</fullName>
        <ecNumber evidence="3">2.4.1.34</ecNumber>
    </recommendedName>
</protein>
<evidence type="ECO:0000256" key="5">
    <source>
        <dbReference type="ARBA" id="ARBA00022679"/>
    </source>
</evidence>
<dbReference type="Pfam" id="PF23605">
    <property type="entry name" value="FKS1_dom2"/>
    <property type="match status" value="1"/>
</dbReference>
<evidence type="ECO:0000256" key="4">
    <source>
        <dbReference type="ARBA" id="ARBA00022676"/>
    </source>
</evidence>
<feature type="transmembrane region" description="Helical" evidence="11">
    <location>
        <begin position="1538"/>
        <end position="1560"/>
    </location>
</feature>
<evidence type="ECO:0000256" key="3">
    <source>
        <dbReference type="ARBA" id="ARBA00012589"/>
    </source>
</evidence>
<dbReference type="InterPro" id="IPR056261">
    <property type="entry name" value="FKS1-like_dom2"/>
</dbReference>
<dbReference type="GO" id="GO:0051278">
    <property type="term" value="P:fungal-type cell wall polysaccharide biosynthetic process"/>
    <property type="evidence" value="ECO:0007669"/>
    <property type="project" value="TreeGrafter"/>
</dbReference>
<keyword evidence="5" id="KW-0808">Transferase</keyword>
<dbReference type="Pfam" id="PF14288">
    <property type="entry name" value="FKS1_dom1"/>
    <property type="match status" value="1"/>
</dbReference>
<comment type="caution">
    <text evidence="13">The sequence shown here is derived from an EMBL/GenBank/DDBJ whole genome shotgun (WGS) entry which is preliminary data.</text>
</comment>
<keyword evidence="8 11" id="KW-0472">Membrane</keyword>
<feature type="transmembrane region" description="Helical" evidence="11">
    <location>
        <begin position="1174"/>
        <end position="1194"/>
    </location>
</feature>
<evidence type="ECO:0000256" key="10">
    <source>
        <dbReference type="SAM" id="MobiDB-lite"/>
    </source>
</evidence>
<evidence type="ECO:0000256" key="6">
    <source>
        <dbReference type="ARBA" id="ARBA00022692"/>
    </source>
</evidence>
<dbReference type="SMART" id="SM01205">
    <property type="entry name" value="FKS1_dom1"/>
    <property type="match status" value="1"/>
</dbReference>
<dbReference type="PANTHER" id="PTHR12741">
    <property type="entry name" value="LYST-INTERACTING PROTEIN LIP5 DOPAMINE RESPONSIVE PROTEIN DRG-1"/>
    <property type="match status" value="1"/>
</dbReference>
<sequence length="1697" mass="195505">MSFPFHENNHSDIASIPIQNQTKETHGEPTSDTIYTALRQDTHSISDSTLANSTLHNDKLYPKWNTADSPISFHEIHDVFLNHERKYGFQHDNTRNMYDHLMTMLNSRSARMSPQLALWTLHADYIGGEHANYRKWYFAAHLDLDDRRTPKNSPTGQLLEEAKREWRERMQGMSDAERISHLALFLLIWGEAATLRFTPELICFLFYIAEGYRESFNHQHTLPCFLDDIVSPLYQYIRDQTYQLIRGHYVRREKDHHEIIGYDDINQLFWDKGALANLRLKTSDTFFKDTPKEQRYLVLTDIDWKRAFQKTFFETRSWFHLLTNFSRVWIIHAASFWYYMAASVDFLYLDTKQRHGSAKATSIDLPVKLSVVGLGGLVAILIMVFATLAEFKYLKTSVETSSILMTRLTVLLLFAACHVACSVYVLKFDQKSMLALILSSCQLGVGAIVSIVIAILPSASLFHRRKSSRHLSCKTFTSNFPEMVDDDRFLSILLWICVFSCKFLETYFFLALSFRDALSVTTLMQLNNCSADPLLGRWLCSAMPILTTVLMFSVELVLFFLDTYLWFVIWNTIFSVSQSIRLGISVMTSWRQLFAKIPVNMFSKITATKEFVSVHLRRMACSQMWNAIIISMYRDHLLSVNNLQSLLYQVHEQENDGGQMIRELEAPPIFDPALSTDMEDFFPKHSEAERRLSFFAQSLSTQFPLPCSVDTMPTFTVFTPHYAEKMLLSLREIIREEDSTTRVTLLEYLKKLHPAEWNNFVKDTMFIAEENQVPTKPSEKDDLPFYCIGFKSAAPEYTLRTRVWASLRAQTLYRTINGFMNYSRALKILHRIENPQLNGQDHDRKKQTENLLDAISYEKFRFLVAMQRYAQFNAEEAENCEFLLTEYPHLQIAYIDQELDAQGQTVFFSVLIDGHCDLLPNNKRVPKYRVRLPGNPILGDGKSDNQNHALIFYRGEYLQLVDANQDNYLEECLKIRSIFGEFEQGTEDQPSLDQVYALYNGSRTAKDEEPRRKNENIPPVAIVGAREYIFSENVGMLGDVAAGKEQTFGTLTQRIMAKTGGRLHYGHPDFLNAVFMTTRGGVSKAQRGLHLNEDIYAGMNALLRGGRIKHTEYLQCGKGRDLGFCSILNFTTKIGTGMGEQLLSREYYYLGTQLPLDRFLTFYYAHPGFHMNNIMIIFAVQVFLFCMTLVGTMAAGLPHCKGSNCFDVRPVYDWLQRCILSIFMVFFIAFLPLFLQELTEKGACRSILRLVKQFLSLSPLFEVFVTQIYANSVLSNLSFGGARYIATGRGFATSRLPFSVLYSRFAHPSIYFGARTMFMLFFVSLALWIPHLIYFWATVASLLVSPFVFNPHQFVFMDFINDYREFLGWLSRGNSTRSYEHSWISFCRQIRTQVTGNKKKARQKFENKPIVAVPRAHLSSIFFAEIMMPLIQAVLCAACYTFYKSREQVDVYGVLKSPVNTSLGPLGALGRVVLISVGPIVWNAIMLILIQVLSLVGSGLRRTGFYMALLAHGLAVVGFVLFYEVFWTLEKFQIRSTLLGLLAVFSLQRFIFKTFVALFLTRELHHDATNRAWWSGKWKSSKVGKLAAREYICKIVEMSIFTTDFILGHLILFGLFPITLIPSIDRIHSLILFWLRPSKQIRPSVLPTKERKRRRHIVLLYGPFFIFVLLSFAALIILPPKLAPRLPIQYQNFVKIF</sequence>
<keyword evidence="6 11" id="KW-0812">Transmembrane</keyword>
<dbReference type="InterPro" id="IPR003440">
    <property type="entry name" value="Glyco_trans_48_dom"/>
</dbReference>
<feature type="region of interest" description="Disordered" evidence="10">
    <location>
        <begin position="1"/>
        <end position="29"/>
    </location>
</feature>
<evidence type="ECO:0000256" key="2">
    <source>
        <dbReference type="ARBA" id="ARBA00009040"/>
    </source>
</evidence>
<feature type="transmembrane region" description="Helical" evidence="11">
    <location>
        <begin position="369"/>
        <end position="388"/>
    </location>
</feature>
<accession>A0A8H7REF2</accession>
<dbReference type="OrthoDB" id="1880850at2759"/>
<feature type="transmembrane region" description="Helical" evidence="11">
    <location>
        <begin position="329"/>
        <end position="349"/>
    </location>
</feature>